<dbReference type="SMART" id="SM00861">
    <property type="entry name" value="Transket_pyr"/>
    <property type="match status" value="1"/>
</dbReference>
<dbReference type="InterPro" id="IPR005475">
    <property type="entry name" value="Transketolase-like_Pyr-bd"/>
</dbReference>
<dbReference type="FunFam" id="3.40.50.970:FF:000001">
    <property type="entry name" value="Pyruvate dehydrogenase E1 beta subunit"/>
    <property type="match status" value="1"/>
</dbReference>
<gene>
    <name evidence="5" type="ORF">Azoinq_11355</name>
</gene>
<evidence type="ECO:0000259" key="4">
    <source>
        <dbReference type="SMART" id="SM00861"/>
    </source>
</evidence>
<reference evidence="5" key="1">
    <citation type="submission" date="2020-11" db="EMBL/GenBank/DDBJ databases">
        <title>Azospira inquinata sp. nov.</title>
        <authorList>
            <person name="Moe W.M."/>
            <person name="Mikes M.C."/>
        </authorList>
    </citation>
    <scope>NUCLEOTIDE SEQUENCE</scope>
    <source>
        <strain evidence="5">Azo-3</strain>
    </source>
</reference>
<dbReference type="PANTHER" id="PTHR43257:SF2">
    <property type="entry name" value="PYRUVATE DEHYDROGENASE E1 COMPONENT SUBUNIT BETA"/>
    <property type="match status" value="1"/>
</dbReference>
<evidence type="ECO:0000256" key="2">
    <source>
        <dbReference type="ARBA" id="ARBA00023002"/>
    </source>
</evidence>
<keyword evidence="6" id="KW-1185">Reference proteome</keyword>
<dbReference type="GO" id="GO:0016491">
    <property type="term" value="F:oxidoreductase activity"/>
    <property type="evidence" value="ECO:0007669"/>
    <property type="project" value="UniProtKB-KW"/>
</dbReference>
<evidence type="ECO:0000256" key="3">
    <source>
        <dbReference type="ARBA" id="ARBA00023052"/>
    </source>
</evidence>
<dbReference type="Pfam" id="PF02779">
    <property type="entry name" value="Transket_pyr"/>
    <property type="match status" value="1"/>
</dbReference>
<proteinExistence type="predicted"/>
<accession>A0A975SLD3</accession>
<sequence length="358" mass="38320">MADTQRCISQAEAIREALAQAMAADPRVILLGEGVPDPKHIFGTTAGLQEQFGPQRVFDTPLAENGMTGIAIGAALAGMRPVMVHQRIDFMLLCADQIINNAAKWRYVFAGRAQVPLVIRTVVGRGWGQGPQHAQALHSLFAHIPGLRVALPVTAQDAKGMLLAAIACDDPVLFIEHRWLHGLVDQVPEPPYTAPLEQAAIRRPGRDVTIAAFSYMVVESLLAAEALAEQGWEVEVLDMRMARPLDVAGVAASVARTGHLVAADIGWKTGGIAGELVAAITEQCWGQLAAAPARVALPDLPAPTSHFLAADYYPDATSIALAVAAQRPDKALDRKQLQARLRRTTPADAPQKEFTGPF</sequence>
<dbReference type="PANTHER" id="PTHR43257">
    <property type="entry name" value="PYRUVATE DEHYDROGENASE E1 COMPONENT BETA SUBUNIT"/>
    <property type="match status" value="1"/>
</dbReference>
<evidence type="ECO:0000313" key="6">
    <source>
        <dbReference type="Proteomes" id="UP000683428"/>
    </source>
</evidence>
<dbReference type="CDD" id="cd07036">
    <property type="entry name" value="TPP_PYR_E1-PDHc-beta_like"/>
    <property type="match status" value="1"/>
</dbReference>
<dbReference type="EMBL" id="CP064782">
    <property type="protein sequence ID" value="QWT48447.1"/>
    <property type="molecule type" value="Genomic_DNA"/>
</dbReference>
<dbReference type="InterPro" id="IPR033248">
    <property type="entry name" value="Transketolase_C"/>
</dbReference>
<dbReference type="RefSeq" id="WP_216129001.1">
    <property type="nucleotide sequence ID" value="NZ_CP064782.1"/>
</dbReference>
<organism evidence="5 6">
    <name type="scientific">Azospira inquinata</name>
    <dbReference type="NCBI Taxonomy" id="2785627"/>
    <lineage>
        <taxon>Bacteria</taxon>
        <taxon>Pseudomonadati</taxon>
        <taxon>Pseudomonadota</taxon>
        <taxon>Betaproteobacteria</taxon>
        <taxon>Rhodocyclales</taxon>
        <taxon>Rhodocyclaceae</taxon>
        <taxon>Azospira</taxon>
    </lineage>
</organism>
<name>A0A975SLD3_9RHOO</name>
<evidence type="ECO:0000313" key="5">
    <source>
        <dbReference type="EMBL" id="QWT48447.1"/>
    </source>
</evidence>
<keyword evidence="3" id="KW-0786">Thiamine pyrophosphate</keyword>
<dbReference type="KEGG" id="aiq:Azoinq_11355"/>
<keyword evidence="2" id="KW-0560">Oxidoreductase</keyword>
<dbReference type="AlphaFoldDB" id="A0A975SLD3"/>
<dbReference type="Pfam" id="PF02780">
    <property type="entry name" value="Transketolase_C"/>
    <property type="match status" value="1"/>
</dbReference>
<evidence type="ECO:0000256" key="1">
    <source>
        <dbReference type="ARBA" id="ARBA00001964"/>
    </source>
</evidence>
<protein>
    <submittedName>
        <fullName evidence="5">Alpha-ketoacid dehydrogenase subunit beta</fullName>
    </submittedName>
</protein>
<comment type="cofactor">
    <cofactor evidence="1">
        <name>thiamine diphosphate</name>
        <dbReference type="ChEBI" id="CHEBI:58937"/>
    </cofactor>
</comment>
<feature type="domain" description="Transketolase-like pyrimidine-binding" evidence="4">
    <location>
        <begin position="8"/>
        <end position="183"/>
    </location>
</feature>
<dbReference type="Proteomes" id="UP000683428">
    <property type="component" value="Chromosome"/>
</dbReference>